<accession>A0A832J624</accession>
<dbReference type="AlphaFoldDB" id="A0A832J624"/>
<name>A0A832J624_9GAMM</name>
<dbReference type="SUPFAM" id="SSF51197">
    <property type="entry name" value="Clavaminate synthase-like"/>
    <property type="match status" value="1"/>
</dbReference>
<reference evidence="1" key="1">
    <citation type="journal article" date="2020" name="mSystems">
        <title>Genome- and Community-Level Interaction Insights into Carbon Utilization and Element Cycling Functions of Hydrothermarchaeota in Hydrothermal Sediment.</title>
        <authorList>
            <person name="Zhou Z."/>
            <person name="Liu Y."/>
            <person name="Xu W."/>
            <person name="Pan J."/>
            <person name="Luo Z.H."/>
            <person name="Li M."/>
        </authorList>
    </citation>
    <scope>NUCLEOTIDE SEQUENCE [LARGE SCALE GENOMIC DNA]</scope>
    <source>
        <strain evidence="1">HyVt-505</strain>
    </source>
</reference>
<dbReference type="Proteomes" id="UP000885832">
    <property type="component" value="Unassembled WGS sequence"/>
</dbReference>
<gene>
    <name evidence="1" type="ORF">ENJ65_02665</name>
</gene>
<proteinExistence type="predicted"/>
<sequence length="388" mass="42908">MSKATSHVVYIAGPDTSADHANACAQQQGLKPPVLLKRRGTALGWVAQQPEPTDINADSAAKAWHNASAYALPGYVSAALPPHQDHIKQALNLMAAIAEGAEVASLFEQPPYSERTTPQFEMLASFQDEGDAQEIETIEYDAVNGDDVVAENLWCKASWLSFEDDDASLRFRFSFGMVGYEDVAADLERQRYAAQLTDAIFPESGVISNNSQLDAFMQTVVGTDKLAYVERIIYFNAPNGGAQFHQDVERGHLGVVFAQVHGSTAWLACSKTQLMDEVQAFINHADNSTALDELMNESMLAELKEKASSRAQLNEWLDERDNEPLELLLNRCPEFYRHLFGQGYGYIINPGDIILLPQKSSDECCWHTVFCIDDFVGESLSFAIRAID</sequence>
<organism evidence="1">
    <name type="scientific">Candidatus Tenderia electrophaga</name>
    <dbReference type="NCBI Taxonomy" id="1748243"/>
    <lineage>
        <taxon>Bacteria</taxon>
        <taxon>Pseudomonadati</taxon>
        <taxon>Pseudomonadota</taxon>
        <taxon>Gammaproteobacteria</taxon>
        <taxon>Candidatus Tenderiales</taxon>
        <taxon>Candidatus Tenderiaceae</taxon>
        <taxon>Candidatus Tenderia</taxon>
    </lineage>
</organism>
<protein>
    <submittedName>
        <fullName evidence="1">Uncharacterized protein</fullName>
    </submittedName>
</protein>
<comment type="caution">
    <text evidence="1">The sequence shown here is derived from an EMBL/GenBank/DDBJ whole genome shotgun (WGS) entry which is preliminary data.</text>
</comment>
<evidence type="ECO:0000313" key="1">
    <source>
        <dbReference type="EMBL" id="HHJ80516.1"/>
    </source>
</evidence>
<dbReference type="EMBL" id="DRNF01000169">
    <property type="protein sequence ID" value="HHJ80516.1"/>
    <property type="molecule type" value="Genomic_DNA"/>
</dbReference>